<protein>
    <recommendedName>
        <fullName evidence="3">YHS domain protein</fullName>
    </recommendedName>
</protein>
<keyword evidence="2" id="KW-1185">Reference proteome</keyword>
<dbReference type="RefSeq" id="WP_145277308.1">
    <property type="nucleotide sequence ID" value="NZ_CP036272.1"/>
</dbReference>
<dbReference type="EMBL" id="CP036272">
    <property type="protein sequence ID" value="QDT62505.1"/>
    <property type="molecule type" value="Genomic_DNA"/>
</dbReference>
<sequence>MSDLASSTYVAAAPNSEKAAAADQLKKELADRLIALIDNAEARVRSMQKKAATKFTRRQSRLAQFAATRTRVNRIINDRLGVLMSQSQFNDGQLTHSDGVGCTAGAKCNGSTTTVTFPTSAARQKRMEFSFDVFHDSDVDNAVVEYRLQILPVFVKFVSHDQLAISIDDQTDSDVVAWVDAKLVGFVETYFDVFFHPEYQKSHMVTDPVMGISFPKAMASSIRQTDGRTLYFFTDESCRQFSEDPSYYLGTTLRFNHGIKLHGTVSHRRES</sequence>
<reference evidence="1 2" key="1">
    <citation type="submission" date="2019-02" db="EMBL/GenBank/DDBJ databases">
        <title>Deep-cultivation of Planctomycetes and their phenomic and genomic characterization uncovers novel biology.</title>
        <authorList>
            <person name="Wiegand S."/>
            <person name="Jogler M."/>
            <person name="Boedeker C."/>
            <person name="Pinto D."/>
            <person name="Vollmers J."/>
            <person name="Rivas-Marin E."/>
            <person name="Kohn T."/>
            <person name="Peeters S.H."/>
            <person name="Heuer A."/>
            <person name="Rast P."/>
            <person name="Oberbeckmann S."/>
            <person name="Bunk B."/>
            <person name="Jeske O."/>
            <person name="Meyerdierks A."/>
            <person name="Storesund J.E."/>
            <person name="Kallscheuer N."/>
            <person name="Luecker S."/>
            <person name="Lage O.M."/>
            <person name="Pohl T."/>
            <person name="Merkel B.J."/>
            <person name="Hornburger P."/>
            <person name="Mueller R.-W."/>
            <person name="Bruemmer F."/>
            <person name="Labrenz M."/>
            <person name="Spormann A.M."/>
            <person name="Op den Camp H."/>
            <person name="Overmann J."/>
            <person name="Amann R."/>
            <person name="Jetten M.S.M."/>
            <person name="Mascher T."/>
            <person name="Medema M.H."/>
            <person name="Devos D.P."/>
            <person name="Kaster A.-K."/>
            <person name="Ovreas L."/>
            <person name="Rohde M."/>
            <person name="Galperin M.Y."/>
            <person name="Jogler C."/>
        </authorList>
    </citation>
    <scope>NUCLEOTIDE SEQUENCE [LARGE SCALE GENOMIC DNA]</scope>
    <source>
        <strain evidence="1 2">SV_7m_r</strain>
    </source>
</reference>
<proteinExistence type="predicted"/>
<organism evidence="1 2">
    <name type="scientific">Stieleria bergensis</name>
    <dbReference type="NCBI Taxonomy" id="2528025"/>
    <lineage>
        <taxon>Bacteria</taxon>
        <taxon>Pseudomonadati</taxon>
        <taxon>Planctomycetota</taxon>
        <taxon>Planctomycetia</taxon>
        <taxon>Pirellulales</taxon>
        <taxon>Pirellulaceae</taxon>
        <taxon>Stieleria</taxon>
    </lineage>
</organism>
<evidence type="ECO:0000313" key="2">
    <source>
        <dbReference type="Proteomes" id="UP000315003"/>
    </source>
</evidence>
<dbReference type="OrthoDB" id="267970at2"/>
<accession>A0A517T297</accession>
<gene>
    <name evidence="1" type="ORF">SV7mr_50530</name>
</gene>
<evidence type="ECO:0000313" key="1">
    <source>
        <dbReference type="EMBL" id="QDT62505.1"/>
    </source>
</evidence>
<name>A0A517T297_9BACT</name>
<evidence type="ECO:0008006" key="3">
    <source>
        <dbReference type="Google" id="ProtNLM"/>
    </source>
</evidence>
<dbReference type="Proteomes" id="UP000315003">
    <property type="component" value="Chromosome"/>
</dbReference>
<dbReference type="AlphaFoldDB" id="A0A517T297"/>